<keyword evidence="1" id="KW-1133">Transmembrane helix</keyword>
<proteinExistence type="predicted"/>
<reference evidence="2 3" key="1">
    <citation type="submission" date="2014-01" db="EMBL/GenBank/DDBJ databases">
        <title>Complete sequence of plasmid1 of ionizing-radiation resistance bacterium Hymenobacter swuensis DY53.</title>
        <authorList>
            <person name="Jung J.-H."/>
            <person name="Jeong S.-W."/>
            <person name="Joe M.-H."/>
            <person name="Cho y.-j."/>
            <person name="Kim M.-K."/>
            <person name="Lim S.-Y."/>
        </authorList>
    </citation>
    <scope>NUCLEOTIDE SEQUENCE [LARGE SCALE GENOMIC DNA]</scope>
    <source>
        <strain evidence="2 3">DY53</strain>
        <plasmid evidence="2 3">pHsw1</plasmid>
    </source>
</reference>
<keyword evidence="1" id="KW-0472">Membrane</keyword>
<evidence type="ECO:0000256" key="1">
    <source>
        <dbReference type="SAM" id="Phobius"/>
    </source>
</evidence>
<geneLocation type="plasmid" evidence="2 3">
    <name>pHsw1</name>
</geneLocation>
<keyword evidence="1" id="KW-0812">Transmembrane</keyword>
<accession>W8EQP2</accession>
<keyword evidence="2" id="KW-0614">Plasmid</keyword>
<gene>
    <name evidence="2" type="ORF">Hsw_PA0111</name>
</gene>
<dbReference type="AlphaFoldDB" id="W8EQP2"/>
<keyword evidence="3" id="KW-1185">Reference proteome</keyword>
<feature type="transmembrane region" description="Helical" evidence="1">
    <location>
        <begin position="76"/>
        <end position="99"/>
    </location>
</feature>
<dbReference type="EMBL" id="CP007144">
    <property type="protein sequence ID" value="AHJ95444.1"/>
    <property type="molecule type" value="Genomic_DNA"/>
</dbReference>
<protein>
    <submittedName>
        <fullName evidence="2">Uncharacterized protein</fullName>
    </submittedName>
</protein>
<dbReference type="HOGENOM" id="CLU_2219527_0_0_10"/>
<feature type="transmembrane region" description="Helical" evidence="1">
    <location>
        <begin position="45"/>
        <end position="69"/>
    </location>
</feature>
<dbReference type="PATRIC" id="fig|1227739.3.peg.141"/>
<sequence>MAMSVAMKDVVLKDVVLMNLGLVVIGVTVMSAIASRESGPKDVFLFSLLPLLGYLVAVNLALLVVFLLLPSQRKRAGGYAVSALMLVIGGVLALVFGFLTMGKSGG</sequence>
<organism evidence="2 3">
    <name type="scientific">Hymenobacter swuensis DY53</name>
    <dbReference type="NCBI Taxonomy" id="1227739"/>
    <lineage>
        <taxon>Bacteria</taxon>
        <taxon>Pseudomonadati</taxon>
        <taxon>Bacteroidota</taxon>
        <taxon>Cytophagia</taxon>
        <taxon>Cytophagales</taxon>
        <taxon>Hymenobacteraceae</taxon>
        <taxon>Hymenobacter</taxon>
    </lineage>
</organism>
<name>W8EQP2_9BACT</name>
<dbReference type="Proteomes" id="UP000019423">
    <property type="component" value="Plasmid pHsw1"/>
</dbReference>
<evidence type="ECO:0000313" key="3">
    <source>
        <dbReference type="Proteomes" id="UP000019423"/>
    </source>
</evidence>
<feature type="transmembrane region" description="Helical" evidence="1">
    <location>
        <begin position="12"/>
        <end position="33"/>
    </location>
</feature>
<dbReference type="KEGG" id="hsw:Hsw_PA0111"/>
<evidence type="ECO:0000313" key="2">
    <source>
        <dbReference type="EMBL" id="AHJ95444.1"/>
    </source>
</evidence>